<keyword evidence="2" id="KW-1185">Reference proteome</keyword>
<proteinExistence type="predicted"/>
<evidence type="ECO:0000313" key="1">
    <source>
        <dbReference type="EMBL" id="SDR67408.1"/>
    </source>
</evidence>
<name>A0A1H1KYI0_9FLAO</name>
<organism evidence="1 2">
    <name type="scientific">Christiangramia echinicola</name>
    <dbReference type="NCBI Taxonomy" id="279359"/>
    <lineage>
        <taxon>Bacteria</taxon>
        <taxon>Pseudomonadati</taxon>
        <taxon>Bacteroidota</taxon>
        <taxon>Flavobacteriia</taxon>
        <taxon>Flavobacteriales</taxon>
        <taxon>Flavobacteriaceae</taxon>
        <taxon>Christiangramia</taxon>
    </lineage>
</organism>
<accession>A0A1H1KYI0</accession>
<dbReference type="Proteomes" id="UP000198858">
    <property type="component" value="Chromosome I"/>
</dbReference>
<gene>
    <name evidence="1" type="ORF">SAMN04488552_0394</name>
</gene>
<protein>
    <submittedName>
        <fullName evidence="1">Uncharacterized protein</fullName>
    </submittedName>
</protein>
<dbReference type="EMBL" id="LT629745">
    <property type="protein sequence ID" value="SDR67408.1"/>
    <property type="molecule type" value="Genomic_DNA"/>
</dbReference>
<reference evidence="1 2" key="1">
    <citation type="submission" date="2016-10" db="EMBL/GenBank/DDBJ databases">
        <authorList>
            <person name="Varghese N."/>
            <person name="Submissions S."/>
        </authorList>
    </citation>
    <scope>NUCLEOTIDE SEQUENCE [LARGE SCALE GENOMIC DNA]</scope>
    <source>
        <strain evidence="1 2">Mar_2010_102</strain>
    </source>
</reference>
<sequence>MAVKIDDFNADQLAVDYGTLNCNGFVNPLRL</sequence>
<evidence type="ECO:0000313" key="2">
    <source>
        <dbReference type="Proteomes" id="UP000198858"/>
    </source>
</evidence>
<dbReference type="AlphaFoldDB" id="A0A1H1KYI0"/>
<dbReference type="STRING" id="1250231.SAMN04488552_0394"/>